<feature type="region of interest" description="Disordered" evidence="1">
    <location>
        <begin position="71"/>
        <end position="178"/>
    </location>
</feature>
<feature type="region of interest" description="Disordered" evidence="1">
    <location>
        <begin position="419"/>
        <end position="450"/>
    </location>
</feature>
<feature type="compositionally biased region" description="Gly residues" evidence="1">
    <location>
        <begin position="425"/>
        <end position="445"/>
    </location>
</feature>
<dbReference type="AlphaFoldDB" id="A0A286U898"/>
<evidence type="ECO:0000313" key="3">
    <source>
        <dbReference type="Proteomes" id="UP000217199"/>
    </source>
</evidence>
<feature type="compositionally biased region" description="Basic and acidic residues" evidence="1">
    <location>
        <begin position="71"/>
        <end position="95"/>
    </location>
</feature>
<comment type="caution">
    <text evidence="2">The sequence shown here is derived from an EMBL/GenBank/DDBJ whole genome shotgun (WGS) entry which is preliminary data.</text>
</comment>
<accession>A0A286U898</accession>
<evidence type="ECO:0000313" key="2">
    <source>
        <dbReference type="EMBL" id="PAV15782.1"/>
    </source>
</evidence>
<sequence>MYLQLHSALDPSFTASFKRLVAHKGSALDLDMTQRVDWLSRKAYFLDEPATRPPTHELVIGCQEIRDLVREGMGEREREKERERRKRKEEAEALRGGKGRGRVGKGGKAGRGKGGRFGARGAAPNSTEAVADADSGVEFGPRSGNGTGIENGAGMRRNSDETDSSASSTYHEHERDSRFVFLEATSSTACHNYDDNEGDEEHRGLENGNGRIGEEDDEEEEEDDDIYGFNNKSYKYNYVYNTTAFPSNSPYQTQTQTRSPPTKMNPSLQQHPTYQDQDTPKKQEQEQEDQYHILHLTTPHSRPITVRDVLFHLDQFLYGEIPAEVWPEDAGVQEKVEVAHRLRVKHCTRTHGTKGYTRNRRLSALSGGSGLGAGVGLGGFGGGEGRGGGRGGNLGGVFGYGSGFGYGVAGGSHIRSGSVSSARTTGGGGCPSTAGRGRGITGRGGLNTTTTERGGAGGAYAYTAPLCFMQVVECAGRDEMGRLVGRDRKVAARIDWMGGKFFFAGLRKPDGVYYDGSGLKGTGSAGAGGDGPGWHKEGDVRVDFVLNMEGPWARRRKSAV</sequence>
<dbReference type="Proteomes" id="UP000217199">
    <property type="component" value="Unassembled WGS sequence"/>
</dbReference>
<feature type="compositionally biased region" description="Acidic residues" evidence="1">
    <location>
        <begin position="214"/>
        <end position="224"/>
    </location>
</feature>
<feature type="region of interest" description="Disordered" evidence="1">
    <location>
        <begin position="243"/>
        <end position="288"/>
    </location>
</feature>
<feature type="compositionally biased region" description="Basic and acidic residues" evidence="1">
    <location>
        <begin position="278"/>
        <end position="288"/>
    </location>
</feature>
<proteinExistence type="predicted"/>
<dbReference type="InParanoid" id="A0A286U898"/>
<evidence type="ECO:0000256" key="1">
    <source>
        <dbReference type="SAM" id="MobiDB-lite"/>
    </source>
</evidence>
<gene>
    <name evidence="2" type="ORF">PNOK_0864000</name>
</gene>
<feature type="region of interest" description="Disordered" evidence="1">
    <location>
        <begin position="190"/>
        <end position="224"/>
    </location>
</feature>
<organism evidence="2 3">
    <name type="scientific">Pyrrhoderma noxium</name>
    <dbReference type="NCBI Taxonomy" id="2282107"/>
    <lineage>
        <taxon>Eukaryota</taxon>
        <taxon>Fungi</taxon>
        <taxon>Dikarya</taxon>
        <taxon>Basidiomycota</taxon>
        <taxon>Agaricomycotina</taxon>
        <taxon>Agaricomycetes</taxon>
        <taxon>Hymenochaetales</taxon>
        <taxon>Hymenochaetaceae</taxon>
        <taxon>Pyrrhoderma</taxon>
    </lineage>
</organism>
<dbReference type="EMBL" id="NBII01000009">
    <property type="protein sequence ID" value="PAV15782.1"/>
    <property type="molecule type" value="Genomic_DNA"/>
</dbReference>
<name>A0A286U898_9AGAM</name>
<protein>
    <submittedName>
        <fullName evidence="2">Uncharacterized protein</fullName>
    </submittedName>
</protein>
<feature type="compositionally biased region" description="Basic residues" evidence="1">
    <location>
        <begin position="97"/>
        <end position="114"/>
    </location>
</feature>
<reference evidence="2 3" key="1">
    <citation type="journal article" date="2017" name="Mol. Ecol.">
        <title>Comparative and population genomic landscape of Phellinus noxius: A hypervariable fungus causing root rot in trees.</title>
        <authorList>
            <person name="Chung C.L."/>
            <person name="Lee T.J."/>
            <person name="Akiba M."/>
            <person name="Lee H.H."/>
            <person name="Kuo T.H."/>
            <person name="Liu D."/>
            <person name="Ke H.M."/>
            <person name="Yokoi T."/>
            <person name="Roa M.B."/>
            <person name="Lu M.J."/>
            <person name="Chang Y.Y."/>
            <person name="Ann P.J."/>
            <person name="Tsai J.N."/>
            <person name="Chen C.Y."/>
            <person name="Tzean S.S."/>
            <person name="Ota Y."/>
            <person name="Hattori T."/>
            <person name="Sahashi N."/>
            <person name="Liou R.F."/>
            <person name="Kikuchi T."/>
            <person name="Tsai I.J."/>
        </authorList>
    </citation>
    <scope>NUCLEOTIDE SEQUENCE [LARGE SCALE GENOMIC DNA]</scope>
    <source>
        <strain evidence="2 3">FFPRI411160</strain>
    </source>
</reference>
<keyword evidence="3" id="KW-1185">Reference proteome</keyword>
<dbReference type="OrthoDB" id="10381731at2759"/>
<feature type="compositionally biased region" description="Polar residues" evidence="1">
    <location>
        <begin position="243"/>
        <end position="277"/>
    </location>
</feature>